<reference evidence="1 2" key="1">
    <citation type="submission" date="2021-06" db="EMBL/GenBank/DDBJ databases">
        <title>Caerostris darwini draft genome.</title>
        <authorList>
            <person name="Kono N."/>
            <person name="Arakawa K."/>
        </authorList>
    </citation>
    <scope>NUCLEOTIDE SEQUENCE [LARGE SCALE GENOMIC DNA]</scope>
</reference>
<dbReference type="Proteomes" id="UP001054837">
    <property type="component" value="Unassembled WGS sequence"/>
</dbReference>
<organism evidence="1 2">
    <name type="scientific">Caerostris darwini</name>
    <dbReference type="NCBI Taxonomy" id="1538125"/>
    <lineage>
        <taxon>Eukaryota</taxon>
        <taxon>Metazoa</taxon>
        <taxon>Ecdysozoa</taxon>
        <taxon>Arthropoda</taxon>
        <taxon>Chelicerata</taxon>
        <taxon>Arachnida</taxon>
        <taxon>Araneae</taxon>
        <taxon>Araneomorphae</taxon>
        <taxon>Entelegynae</taxon>
        <taxon>Araneoidea</taxon>
        <taxon>Araneidae</taxon>
        <taxon>Caerostris</taxon>
    </lineage>
</organism>
<proteinExistence type="predicted"/>
<comment type="caution">
    <text evidence="1">The sequence shown here is derived from an EMBL/GenBank/DDBJ whole genome shotgun (WGS) entry which is preliminary data.</text>
</comment>
<protein>
    <submittedName>
        <fullName evidence="1">Uncharacterized protein</fullName>
    </submittedName>
</protein>
<dbReference type="AlphaFoldDB" id="A0AAV4TY33"/>
<sequence>MPLPNNIIMDPFLVSSKRTIAAFSRRVRRSFYASSELRRHEVKLDESSNNFSQVAAYPCFASMYLLGYSSKQSHLKKYKSRAENAASQQYNNGPFPGLV</sequence>
<gene>
    <name evidence="1" type="ORF">CDAR_254211</name>
</gene>
<keyword evidence="2" id="KW-1185">Reference proteome</keyword>
<name>A0AAV4TY33_9ARAC</name>
<evidence type="ECO:0000313" key="2">
    <source>
        <dbReference type="Proteomes" id="UP001054837"/>
    </source>
</evidence>
<evidence type="ECO:0000313" key="1">
    <source>
        <dbReference type="EMBL" id="GIY50471.1"/>
    </source>
</evidence>
<dbReference type="EMBL" id="BPLQ01010388">
    <property type="protein sequence ID" value="GIY50471.1"/>
    <property type="molecule type" value="Genomic_DNA"/>
</dbReference>
<accession>A0AAV4TY33</accession>